<evidence type="ECO:0000313" key="1">
    <source>
        <dbReference type="EMBL" id="SPJ80191.1"/>
    </source>
</evidence>
<accession>A0AAE8MFH2</accession>
<dbReference type="EMBL" id="ONZP01000304">
    <property type="protein sequence ID" value="SPJ80191.1"/>
    <property type="molecule type" value="Genomic_DNA"/>
</dbReference>
<proteinExistence type="predicted"/>
<comment type="caution">
    <text evidence="1">The sequence shown here is derived from an EMBL/GenBank/DDBJ whole genome shotgun (WGS) entry which is preliminary data.</text>
</comment>
<protein>
    <submittedName>
        <fullName evidence="1">Uncharacterized protein</fullName>
    </submittedName>
</protein>
<name>A0AAE8MFH2_9HYPO</name>
<sequence>MSTEQVTLLADMSFCPSALDAVTTDLQVSISLSSTSDTKEAYFFLDQGGSLDAVLGTLGKTDGTKDLRRELTSTRDNNKYTVGTRLSAIPLVRKGDDVYRLDLWLGGSRGLSLADIADTIGLGDITNSISESMPFIDSALSGFYARHVSGSLVHEEDRWRFGD</sequence>
<evidence type="ECO:0000313" key="2">
    <source>
        <dbReference type="Proteomes" id="UP001187734"/>
    </source>
</evidence>
<keyword evidence="2" id="KW-1185">Reference proteome</keyword>
<organism evidence="1 2">
    <name type="scientific">Fusarium torulosum</name>
    <dbReference type="NCBI Taxonomy" id="33205"/>
    <lineage>
        <taxon>Eukaryota</taxon>
        <taxon>Fungi</taxon>
        <taxon>Dikarya</taxon>
        <taxon>Ascomycota</taxon>
        <taxon>Pezizomycotina</taxon>
        <taxon>Sordariomycetes</taxon>
        <taxon>Hypocreomycetidae</taxon>
        <taxon>Hypocreales</taxon>
        <taxon>Nectriaceae</taxon>
        <taxon>Fusarium</taxon>
    </lineage>
</organism>
<gene>
    <name evidence="1" type="ORF">FTOL_08583</name>
</gene>
<reference evidence="1" key="1">
    <citation type="submission" date="2018-03" db="EMBL/GenBank/DDBJ databases">
        <authorList>
            <person name="Guldener U."/>
        </authorList>
    </citation>
    <scope>NUCLEOTIDE SEQUENCE</scope>
</reference>
<dbReference type="Proteomes" id="UP001187734">
    <property type="component" value="Unassembled WGS sequence"/>
</dbReference>
<dbReference type="AlphaFoldDB" id="A0AAE8MFH2"/>